<dbReference type="EMBL" id="LJPX01000612">
    <property type="protein sequence ID" value="KPW64709.1"/>
    <property type="molecule type" value="Genomic_DNA"/>
</dbReference>
<organism evidence="2 3">
    <name type="scientific">Pseudomonas cannabina</name>
    <dbReference type="NCBI Taxonomy" id="86840"/>
    <lineage>
        <taxon>Bacteria</taxon>
        <taxon>Pseudomonadati</taxon>
        <taxon>Pseudomonadota</taxon>
        <taxon>Gammaproteobacteria</taxon>
        <taxon>Pseudomonadales</taxon>
        <taxon>Pseudomonadaceae</taxon>
        <taxon>Pseudomonas</taxon>
    </lineage>
</organism>
<dbReference type="Proteomes" id="UP000050564">
    <property type="component" value="Unassembled WGS sequence"/>
</dbReference>
<proteinExistence type="predicted"/>
<sequence>MSTFHRTIRKNLPRNPVRPFSESAIEVIMSIEPQRQKEPTPNQDAPAAPGPDRNDPAIEPQVSDVEPETETGNGQKQGQTPAPSQSQSQSQDQNQQSNGSAYVPDYEPQQKKEDQRNQQPTQGTDADIDTNAG</sequence>
<feature type="compositionally biased region" description="Low complexity" evidence="1">
    <location>
        <begin position="77"/>
        <end position="101"/>
    </location>
</feature>
<dbReference type="AlphaFoldDB" id="A0A0P9KSL5"/>
<protein>
    <submittedName>
        <fullName evidence="2">Uncharacterized protein</fullName>
    </submittedName>
</protein>
<dbReference type="PATRIC" id="fig|86840.3.peg.4809"/>
<evidence type="ECO:0000313" key="3">
    <source>
        <dbReference type="Proteomes" id="UP000050564"/>
    </source>
</evidence>
<reference evidence="2 3" key="1">
    <citation type="submission" date="2015-09" db="EMBL/GenBank/DDBJ databases">
        <title>Genome announcement of multiple Pseudomonas syringae strains.</title>
        <authorList>
            <person name="Thakur S."/>
            <person name="Wang P.W."/>
            <person name="Gong Y."/>
            <person name="Weir B.S."/>
            <person name="Guttman D.S."/>
        </authorList>
    </citation>
    <scope>NUCLEOTIDE SEQUENCE [LARGE SCALE GENOMIC DNA]</scope>
    <source>
        <strain evidence="2 3">ICMP2823</strain>
    </source>
</reference>
<evidence type="ECO:0000313" key="2">
    <source>
        <dbReference type="EMBL" id="KPW64709.1"/>
    </source>
</evidence>
<gene>
    <name evidence="2" type="ORF">ALO81_03391</name>
</gene>
<name>A0A0P9KSL5_PSECA</name>
<evidence type="ECO:0000256" key="1">
    <source>
        <dbReference type="SAM" id="MobiDB-lite"/>
    </source>
</evidence>
<feature type="region of interest" description="Disordered" evidence="1">
    <location>
        <begin position="1"/>
        <end position="133"/>
    </location>
</feature>
<feature type="compositionally biased region" description="Basic residues" evidence="1">
    <location>
        <begin position="1"/>
        <end position="12"/>
    </location>
</feature>
<accession>A0A0P9KSL5</accession>
<comment type="caution">
    <text evidence="2">The sequence shown here is derived from an EMBL/GenBank/DDBJ whole genome shotgun (WGS) entry which is preliminary data.</text>
</comment>